<feature type="region of interest" description="Disordered" evidence="1">
    <location>
        <begin position="97"/>
        <end position="119"/>
    </location>
</feature>
<organism evidence="2 3">
    <name type="scientific">Characodon lateralis</name>
    <dbReference type="NCBI Taxonomy" id="208331"/>
    <lineage>
        <taxon>Eukaryota</taxon>
        <taxon>Metazoa</taxon>
        <taxon>Chordata</taxon>
        <taxon>Craniata</taxon>
        <taxon>Vertebrata</taxon>
        <taxon>Euteleostomi</taxon>
        <taxon>Actinopterygii</taxon>
        <taxon>Neopterygii</taxon>
        <taxon>Teleostei</taxon>
        <taxon>Neoteleostei</taxon>
        <taxon>Acanthomorphata</taxon>
        <taxon>Ovalentaria</taxon>
        <taxon>Atherinomorphae</taxon>
        <taxon>Cyprinodontiformes</taxon>
        <taxon>Goodeidae</taxon>
        <taxon>Characodon</taxon>
    </lineage>
</organism>
<evidence type="ECO:0000313" key="2">
    <source>
        <dbReference type="EMBL" id="MED6287489.1"/>
    </source>
</evidence>
<protein>
    <submittedName>
        <fullName evidence="2">Uncharacterized protein</fullName>
    </submittedName>
</protein>
<name>A0ABU7ELE9_9TELE</name>
<gene>
    <name evidence="2" type="ORF">CHARACLAT_016903</name>
</gene>
<evidence type="ECO:0000313" key="3">
    <source>
        <dbReference type="Proteomes" id="UP001352852"/>
    </source>
</evidence>
<keyword evidence="3" id="KW-1185">Reference proteome</keyword>
<dbReference type="Proteomes" id="UP001352852">
    <property type="component" value="Unassembled WGS sequence"/>
</dbReference>
<accession>A0ABU7ELE9</accession>
<evidence type="ECO:0000256" key="1">
    <source>
        <dbReference type="SAM" id="MobiDB-lite"/>
    </source>
</evidence>
<comment type="caution">
    <text evidence="2">The sequence shown here is derived from an EMBL/GenBank/DDBJ whole genome shotgun (WGS) entry which is preliminary data.</text>
</comment>
<proteinExistence type="predicted"/>
<sequence>MRLVSEPEPCVEVSPTISSQNLFTSHTNTGSFPTIEVTFHVPRASFCSRGSDRHGLRLRPPPMANCTRPLWPLPRVVSPSEGGPTFPFRVCLGSIGDNPATRHSPASPTSRPGFRVGPR</sequence>
<reference evidence="2 3" key="1">
    <citation type="submission" date="2021-06" db="EMBL/GenBank/DDBJ databases">
        <authorList>
            <person name="Palmer J.M."/>
        </authorList>
    </citation>
    <scope>NUCLEOTIDE SEQUENCE [LARGE SCALE GENOMIC DNA]</scope>
    <source>
        <strain evidence="2 3">CL_MEX2019</strain>
        <tissue evidence="2">Muscle</tissue>
    </source>
</reference>
<dbReference type="EMBL" id="JAHUTJ010058772">
    <property type="protein sequence ID" value="MED6287489.1"/>
    <property type="molecule type" value="Genomic_DNA"/>
</dbReference>